<organism evidence="4 5">
    <name type="scientific">Piscibacillus salipiscarius</name>
    <dbReference type="NCBI Taxonomy" id="299480"/>
    <lineage>
        <taxon>Bacteria</taxon>
        <taxon>Bacillati</taxon>
        <taxon>Bacillota</taxon>
        <taxon>Bacilli</taxon>
        <taxon>Bacillales</taxon>
        <taxon>Bacillaceae</taxon>
        <taxon>Piscibacillus</taxon>
    </lineage>
</organism>
<dbReference type="CDD" id="cd04301">
    <property type="entry name" value="NAT_SF"/>
    <property type="match status" value="1"/>
</dbReference>
<evidence type="ECO:0000313" key="5">
    <source>
        <dbReference type="Proteomes" id="UP001597452"/>
    </source>
</evidence>
<evidence type="ECO:0000256" key="2">
    <source>
        <dbReference type="ARBA" id="ARBA00023315"/>
    </source>
</evidence>
<dbReference type="Gene3D" id="3.40.630.30">
    <property type="match status" value="1"/>
</dbReference>
<dbReference type="EC" id="2.3.-.-" evidence="4"/>
<dbReference type="InterPro" id="IPR016181">
    <property type="entry name" value="Acyl_CoA_acyltransferase"/>
</dbReference>
<dbReference type="PROSITE" id="PS51186">
    <property type="entry name" value="GNAT"/>
    <property type="match status" value="1"/>
</dbReference>
<keyword evidence="1 4" id="KW-0808">Transferase</keyword>
<sequence length="181" mass="20785">MIRKGRSEDLDRIQTLVNRAKQLMTQEGNDQWDETYPTRKHYEDDLHNGQLYVYENGGIVLGAACISGEGHHEYDEIAWNISQKPYLCMKRLAVDPEARLRGIGLAFYQYADQLALQRGVPSLRTDTNGSNQAALRLFEKAGYSYVTSESHGHYKEPFVYYEKNVKTELSQQGINKVTDKF</sequence>
<evidence type="ECO:0000259" key="3">
    <source>
        <dbReference type="PROSITE" id="PS51186"/>
    </source>
</evidence>
<keyword evidence="2 4" id="KW-0012">Acyltransferase</keyword>
<dbReference type="GO" id="GO:0016746">
    <property type="term" value="F:acyltransferase activity"/>
    <property type="evidence" value="ECO:0007669"/>
    <property type="project" value="UniProtKB-KW"/>
</dbReference>
<reference evidence="5" key="1">
    <citation type="journal article" date="2019" name="Int. J. Syst. Evol. Microbiol.">
        <title>The Global Catalogue of Microorganisms (GCM) 10K type strain sequencing project: providing services to taxonomists for standard genome sequencing and annotation.</title>
        <authorList>
            <consortium name="The Broad Institute Genomics Platform"/>
            <consortium name="The Broad Institute Genome Sequencing Center for Infectious Disease"/>
            <person name="Wu L."/>
            <person name="Ma J."/>
        </authorList>
    </citation>
    <scope>NUCLEOTIDE SEQUENCE [LARGE SCALE GENOMIC DNA]</scope>
    <source>
        <strain evidence="5">TISTR 1571</strain>
    </source>
</reference>
<name>A0ABW5QCX0_9BACI</name>
<dbReference type="InterPro" id="IPR000182">
    <property type="entry name" value="GNAT_dom"/>
</dbReference>
<dbReference type="PANTHER" id="PTHR43420:SF47">
    <property type="entry name" value="N-ACETYLTRANSFERASE DOMAIN-CONTAINING PROTEIN"/>
    <property type="match status" value="1"/>
</dbReference>
<keyword evidence="5" id="KW-1185">Reference proteome</keyword>
<evidence type="ECO:0000313" key="4">
    <source>
        <dbReference type="EMBL" id="MFD2639772.1"/>
    </source>
</evidence>
<dbReference type="PANTHER" id="PTHR43420">
    <property type="entry name" value="ACETYLTRANSFERASE"/>
    <property type="match status" value="1"/>
</dbReference>
<protein>
    <submittedName>
        <fullName evidence="4">GNAT family N-acetyltransferase</fullName>
        <ecNumber evidence="4">2.3.-.-</ecNumber>
    </submittedName>
</protein>
<dbReference type="InterPro" id="IPR050680">
    <property type="entry name" value="YpeA/RimI_acetyltransf"/>
</dbReference>
<dbReference type="SUPFAM" id="SSF55729">
    <property type="entry name" value="Acyl-CoA N-acyltransferases (Nat)"/>
    <property type="match status" value="1"/>
</dbReference>
<comment type="caution">
    <text evidence="4">The sequence shown here is derived from an EMBL/GenBank/DDBJ whole genome shotgun (WGS) entry which is preliminary data.</text>
</comment>
<gene>
    <name evidence="4" type="ORF">ACFSW4_12965</name>
</gene>
<proteinExistence type="predicted"/>
<evidence type="ECO:0000256" key="1">
    <source>
        <dbReference type="ARBA" id="ARBA00022679"/>
    </source>
</evidence>
<dbReference type="EMBL" id="JBHUMZ010000046">
    <property type="protein sequence ID" value="MFD2639772.1"/>
    <property type="molecule type" value="Genomic_DNA"/>
</dbReference>
<dbReference type="Proteomes" id="UP001597452">
    <property type="component" value="Unassembled WGS sequence"/>
</dbReference>
<dbReference type="RefSeq" id="WP_054754818.1">
    <property type="nucleotide sequence ID" value="NZ_JBHUMZ010000046.1"/>
</dbReference>
<feature type="domain" description="N-acetyltransferase" evidence="3">
    <location>
        <begin position="1"/>
        <end position="166"/>
    </location>
</feature>
<accession>A0ABW5QCX0</accession>
<dbReference type="Pfam" id="PF00583">
    <property type="entry name" value="Acetyltransf_1"/>
    <property type="match status" value="1"/>
</dbReference>